<evidence type="ECO:0000313" key="3">
    <source>
        <dbReference type="Proteomes" id="UP000324222"/>
    </source>
</evidence>
<sequence length="131" mass="14696">MLRKLPSSCSGRRAATVATEATGNYINPPKLLPVAPPQTTTVHATDLSSKRRRRRRRGRRRTKVFPSAIEPVITERPVTLSKNQYPCHYVSDVQVTPAITDTATATPNWLQELANEIMQKTHTSDDSEEEK</sequence>
<dbReference type="EMBL" id="VSRR010045628">
    <property type="protein sequence ID" value="MPC77338.1"/>
    <property type="molecule type" value="Genomic_DNA"/>
</dbReference>
<gene>
    <name evidence="2" type="ORF">E2C01_071790</name>
</gene>
<evidence type="ECO:0000313" key="2">
    <source>
        <dbReference type="EMBL" id="MPC77338.1"/>
    </source>
</evidence>
<reference evidence="2 3" key="1">
    <citation type="submission" date="2019-05" db="EMBL/GenBank/DDBJ databases">
        <title>Another draft genome of Portunus trituberculatus and its Hox gene families provides insights of decapod evolution.</title>
        <authorList>
            <person name="Jeong J.-H."/>
            <person name="Song I."/>
            <person name="Kim S."/>
            <person name="Choi T."/>
            <person name="Kim D."/>
            <person name="Ryu S."/>
            <person name="Kim W."/>
        </authorList>
    </citation>
    <scope>NUCLEOTIDE SEQUENCE [LARGE SCALE GENOMIC DNA]</scope>
    <source>
        <tissue evidence="2">Muscle</tissue>
    </source>
</reference>
<dbReference type="Proteomes" id="UP000324222">
    <property type="component" value="Unassembled WGS sequence"/>
</dbReference>
<feature type="region of interest" description="Disordered" evidence="1">
    <location>
        <begin position="28"/>
        <end position="62"/>
    </location>
</feature>
<protein>
    <submittedName>
        <fullName evidence="2">Uncharacterized protein</fullName>
    </submittedName>
</protein>
<keyword evidence="3" id="KW-1185">Reference proteome</keyword>
<organism evidence="2 3">
    <name type="scientific">Portunus trituberculatus</name>
    <name type="common">Swimming crab</name>
    <name type="synonym">Neptunus trituberculatus</name>
    <dbReference type="NCBI Taxonomy" id="210409"/>
    <lineage>
        <taxon>Eukaryota</taxon>
        <taxon>Metazoa</taxon>
        <taxon>Ecdysozoa</taxon>
        <taxon>Arthropoda</taxon>
        <taxon>Crustacea</taxon>
        <taxon>Multicrustacea</taxon>
        <taxon>Malacostraca</taxon>
        <taxon>Eumalacostraca</taxon>
        <taxon>Eucarida</taxon>
        <taxon>Decapoda</taxon>
        <taxon>Pleocyemata</taxon>
        <taxon>Brachyura</taxon>
        <taxon>Eubrachyura</taxon>
        <taxon>Portunoidea</taxon>
        <taxon>Portunidae</taxon>
        <taxon>Portuninae</taxon>
        <taxon>Portunus</taxon>
    </lineage>
</organism>
<dbReference type="AlphaFoldDB" id="A0A5B7I8Y0"/>
<name>A0A5B7I8Y0_PORTR</name>
<accession>A0A5B7I8Y0</accession>
<feature type="compositionally biased region" description="Basic residues" evidence="1">
    <location>
        <begin position="50"/>
        <end position="62"/>
    </location>
</feature>
<comment type="caution">
    <text evidence="2">The sequence shown here is derived from an EMBL/GenBank/DDBJ whole genome shotgun (WGS) entry which is preliminary data.</text>
</comment>
<proteinExistence type="predicted"/>
<evidence type="ECO:0000256" key="1">
    <source>
        <dbReference type="SAM" id="MobiDB-lite"/>
    </source>
</evidence>
<feature type="compositionally biased region" description="Polar residues" evidence="1">
    <location>
        <begin position="37"/>
        <end position="47"/>
    </location>
</feature>